<reference evidence="3 4" key="1">
    <citation type="journal article" date="2011" name="Int. J. Syst. Evol. Microbiol.">
        <title>Zhongshania antarctica gen. nov., sp. nov. and Zhongshania guokunii sp. nov., gammaproteobacteria respectively isolated from coastal attached (fast) ice and surface seawater of the Antarctic.</title>
        <authorList>
            <person name="Li H.J."/>
            <person name="Zhang X.Y."/>
            <person name="Chen C.X."/>
            <person name="Zhang Y.J."/>
            <person name="Gao Z.M."/>
            <person name="Yu Y."/>
            <person name="Chen X.L."/>
            <person name="Chen B."/>
            <person name="Zhang Y.Z."/>
        </authorList>
    </citation>
    <scope>NUCLEOTIDE SEQUENCE [LARGE SCALE GENOMIC DNA]</scope>
    <source>
        <strain evidence="3 4">15-R06ZXC-3</strain>
    </source>
</reference>
<dbReference type="Proteomes" id="UP001557465">
    <property type="component" value="Unassembled WGS sequence"/>
</dbReference>
<sequence length="392" mass="42035">MSSPSSVIPEIKKTEPSFIALRHQLHRHPELGFEESVTSKLVAEKLAQWGYEVTTGLGGTGVIGQLRRGTSDKALGIRADMDALPIHEETGLAYASEVPGRMHACGHDGHTTILLSAAQYLSLHGEFDGTLNLIFQPAEEGLGGAPRMIKDGLFERFPCDMVFGLHNGPTLPAGSFVIQPGVLAASSDTVHITLRGQGTHGGMPQHGRDPIVAIGAIINALQSIVSRNVAPNEAAVVSIGRLRAGEVANVVPDSAEMSLTVRTFNPQVQTLIEARLRELVDHQARSFGVEAEIDWRPISRVLSNADEPAALARRVAEDMVGPKAIIPLPTGAMGADDFSWMLEQVPGCYVVLGNGVEGHNGRMLHNPGYDFNDAIISIGASYWARLTQAYLR</sequence>
<comment type="caution">
    <text evidence="3">The sequence shown here is derived from an EMBL/GenBank/DDBJ whole genome shotgun (WGS) entry which is preliminary data.</text>
</comment>
<dbReference type="PANTHER" id="PTHR11014:SF63">
    <property type="entry name" value="METALLOPEPTIDASE, PUTATIVE (AFU_ORTHOLOGUE AFUA_6G09600)-RELATED"/>
    <property type="match status" value="1"/>
</dbReference>
<organism evidence="3 4">
    <name type="scientific">Thioclava arctica</name>
    <dbReference type="NCBI Taxonomy" id="3238301"/>
    <lineage>
        <taxon>Bacteria</taxon>
        <taxon>Pseudomonadati</taxon>
        <taxon>Pseudomonadota</taxon>
        <taxon>Alphaproteobacteria</taxon>
        <taxon>Rhodobacterales</taxon>
        <taxon>Paracoccaceae</taxon>
        <taxon>Thioclava</taxon>
    </lineage>
</organism>
<evidence type="ECO:0000259" key="2">
    <source>
        <dbReference type="Pfam" id="PF07687"/>
    </source>
</evidence>
<dbReference type="Pfam" id="PF07687">
    <property type="entry name" value="M20_dimer"/>
    <property type="match status" value="1"/>
</dbReference>
<dbReference type="NCBIfam" id="TIGR01891">
    <property type="entry name" value="amidohydrolases"/>
    <property type="match status" value="1"/>
</dbReference>
<dbReference type="EMBL" id="JBFRYC010000029">
    <property type="protein sequence ID" value="MEX1663762.1"/>
    <property type="molecule type" value="Genomic_DNA"/>
</dbReference>
<name>A0ABV3TRF1_9RHOB</name>
<dbReference type="SUPFAM" id="SSF55031">
    <property type="entry name" value="Bacterial exopeptidase dimerisation domain"/>
    <property type="match status" value="1"/>
</dbReference>
<dbReference type="Pfam" id="PF01546">
    <property type="entry name" value="Peptidase_M20"/>
    <property type="match status" value="1"/>
</dbReference>
<dbReference type="InterPro" id="IPR011650">
    <property type="entry name" value="Peptidase_M20_dimer"/>
</dbReference>
<keyword evidence="1" id="KW-0378">Hydrolase</keyword>
<dbReference type="Gene3D" id="3.40.630.10">
    <property type="entry name" value="Zn peptidases"/>
    <property type="match status" value="1"/>
</dbReference>
<dbReference type="Gene3D" id="3.30.70.360">
    <property type="match status" value="1"/>
</dbReference>
<evidence type="ECO:0000256" key="1">
    <source>
        <dbReference type="ARBA" id="ARBA00022801"/>
    </source>
</evidence>
<keyword evidence="4" id="KW-1185">Reference proteome</keyword>
<dbReference type="SUPFAM" id="SSF53187">
    <property type="entry name" value="Zn-dependent exopeptidases"/>
    <property type="match status" value="1"/>
</dbReference>
<dbReference type="RefSeq" id="WP_368393262.1">
    <property type="nucleotide sequence ID" value="NZ_JBFRYC010000029.1"/>
</dbReference>
<protein>
    <submittedName>
        <fullName evidence="3">M20 aminoacylase family protein</fullName>
    </submittedName>
</protein>
<proteinExistence type="predicted"/>
<dbReference type="InterPro" id="IPR017439">
    <property type="entry name" value="Amidohydrolase"/>
</dbReference>
<dbReference type="CDD" id="cd05666">
    <property type="entry name" value="M20_Acy1-like"/>
    <property type="match status" value="1"/>
</dbReference>
<evidence type="ECO:0000313" key="3">
    <source>
        <dbReference type="EMBL" id="MEX1663762.1"/>
    </source>
</evidence>
<gene>
    <name evidence="3" type="ORF">AB4874_19510</name>
</gene>
<dbReference type="InterPro" id="IPR002933">
    <property type="entry name" value="Peptidase_M20"/>
</dbReference>
<dbReference type="InterPro" id="IPR036264">
    <property type="entry name" value="Bact_exopeptidase_dim_dom"/>
</dbReference>
<evidence type="ECO:0000313" key="4">
    <source>
        <dbReference type="Proteomes" id="UP001557465"/>
    </source>
</evidence>
<dbReference type="PANTHER" id="PTHR11014">
    <property type="entry name" value="PEPTIDASE M20 FAMILY MEMBER"/>
    <property type="match status" value="1"/>
</dbReference>
<feature type="domain" description="Peptidase M20 dimerisation" evidence="2">
    <location>
        <begin position="188"/>
        <end position="284"/>
    </location>
</feature>
<dbReference type="PIRSF" id="PIRSF005962">
    <property type="entry name" value="Pept_M20D_amidohydro"/>
    <property type="match status" value="1"/>
</dbReference>
<accession>A0ABV3TRF1</accession>